<evidence type="ECO:0000256" key="1">
    <source>
        <dbReference type="SAM" id="Phobius"/>
    </source>
</evidence>
<keyword evidence="1" id="KW-0812">Transmembrane</keyword>
<reference evidence="3" key="1">
    <citation type="journal article" date="2020" name="Mol. Plant Microbe">
        <title>Rhizobial microsymbionts of the narrowly endemic Oxytropis species growing in Kamchatka are characterized by significant genetic diversity and possess a set of genes that are associated with T3SS and T6SS secretion systems and can affect the development of symbiosis.</title>
        <authorList>
            <person name="Safronova V."/>
            <person name="Guro P."/>
            <person name="Sazanova A."/>
            <person name="Kuznetsova I."/>
            <person name="Belimov A."/>
            <person name="Yakubov V."/>
            <person name="Chirak E."/>
            <person name="Afonin A."/>
            <person name="Gogolev Y."/>
            <person name="Andronov E."/>
            <person name="Tikhonovich I."/>
        </authorList>
    </citation>
    <scope>NUCLEOTIDE SEQUENCE [LARGE SCALE GENOMIC DNA]</scope>
    <source>
        <strain evidence="3">583</strain>
    </source>
</reference>
<name>A0A7G6SQ17_9HYPH</name>
<proteinExistence type="predicted"/>
<feature type="transmembrane region" description="Helical" evidence="1">
    <location>
        <begin position="100"/>
        <end position="118"/>
    </location>
</feature>
<gene>
    <name evidence="2" type="ORF">HB778_08230</name>
</gene>
<feature type="transmembrane region" description="Helical" evidence="1">
    <location>
        <begin position="65"/>
        <end position="88"/>
    </location>
</feature>
<evidence type="ECO:0000313" key="3">
    <source>
        <dbReference type="Proteomes" id="UP000515465"/>
    </source>
</evidence>
<keyword evidence="1" id="KW-0472">Membrane</keyword>
<dbReference type="EMBL" id="CP050296">
    <property type="protein sequence ID" value="QND56599.1"/>
    <property type="molecule type" value="Genomic_DNA"/>
</dbReference>
<sequence>MAPPIEAIFRSIQVSNSSLRGEWDNLNSYLKPLLSLGDIPSFVTAANAADQNDPNTRFQSNLRSIAYAGMIVVLAVVMVICLIAVFLTKDEKRFSFAVDTIKTLMGFFIGVISTLFGLPAS</sequence>
<protein>
    <submittedName>
        <fullName evidence="2">Uncharacterized protein</fullName>
    </submittedName>
</protein>
<dbReference type="AlphaFoldDB" id="A0A7G6SQ17"/>
<keyword evidence="1" id="KW-1133">Transmembrane helix</keyword>
<dbReference type="RefSeq" id="WP_183462908.1">
    <property type="nucleotide sequence ID" value="NZ_CP050296.1"/>
</dbReference>
<accession>A0A7G6SQ17</accession>
<organism evidence="2 3">
    <name type="scientific">Mesorhizobium huakuii</name>
    <dbReference type="NCBI Taxonomy" id="28104"/>
    <lineage>
        <taxon>Bacteria</taxon>
        <taxon>Pseudomonadati</taxon>
        <taxon>Pseudomonadota</taxon>
        <taxon>Alphaproteobacteria</taxon>
        <taxon>Hyphomicrobiales</taxon>
        <taxon>Phyllobacteriaceae</taxon>
        <taxon>Mesorhizobium</taxon>
    </lineage>
</organism>
<evidence type="ECO:0000313" key="2">
    <source>
        <dbReference type="EMBL" id="QND56599.1"/>
    </source>
</evidence>
<dbReference type="Proteomes" id="UP000515465">
    <property type="component" value="Chromosome"/>
</dbReference>